<dbReference type="InterPro" id="IPR050189">
    <property type="entry name" value="MFS_Efflux_Transporters"/>
</dbReference>
<keyword evidence="4 6" id="KW-1133">Transmembrane helix</keyword>
<comment type="subcellular location">
    <subcellularLocation>
        <location evidence="1">Cell membrane</location>
        <topology evidence="1">Multi-pass membrane protein</topology>
    </subcellularLocation>
</comment>
<feature type="transmembrane region" description="Helical" evidence="6">
    <location>
        <begin position="209"/>
        <end position="235"/>
    </location>
</feature>
<evidence type="ECO:0000313" key="9">
    <source>
        <dbReference type="Proteomes" id="UP000236655"/>
    </source>
</evidence>
<dbReference type="PROSITE" id="PS50850">
    <property type="entry name" value="MFS"/>
    <property type="match status" value="1"/>
</dbReference>
<evidence type="ECO:0000256" key="1">
    <source>
        <dbReference type="ARBA" id="ARBA00004651"/>
    </source>
</evidence>
<evidence type="ECO:0000256" key="4">
    <source>
        <dbReference type="ARBA" id="ARBA00022989"/>
    </source>
</evidence>
<keyword evidence="5 6" id="KW-0472">Membrane</keyword>
<feature type="transmembrane region" description="Helical" evidence="6">
    <location>
        <begin position="44"/>
        <end position="67"/>
    </location>
</feature>
<feature type="domain" description="Major facilitator superfamily (MFS) profile" evidence="7">
    <location>
        <begin position="6"/>
        <end position="395"/>
    </location>
</feature>
<evidence type="ECO:0000256" key="5">
    <source>
        <dbReference type="ARBA" id="ARBA00023136"/>
    </source>
</evidence>
<sequence length="401" mass="43464">MNKNLVFIIGLFILPLPGMGVDAYAPSLPAVTAYFHTTSFLTQLSIPFYTAGYAISMLFSGTIVDIYGTKKLTIASLIIFALLAILIVFVPNIHMLIVLRVAQGLSVGFFAVSVRVATMSLYAHDKELLKSKVNIMQIAWSMGPILAPAIGGYLGHHFGWKSSFLLMAGYALTLAIVTAIFTKETIKKRKTVNFIEIKNSYTTILGDKFFLLGVATMGTLYAVAVSFNTVGSYIIQNTLHLSQISFGYCALVLGIAWLFGSLVNKAIKSYSFEEKAIGAAVAIVIISAVMFGITRFVINIWVLMGTTVLLNIFAGVLYSGLYCLTIARFSHIPGNSSGLMSSGILFVCAIITTTMSKVVSHNGVLPFLDADMLLNIAGVIIAAVLFYLQAKTLQRKYFARG</sequence>
<keyword evidence="2" id="KW-1003">Cell membrane</keyword>
<reference evidence="9" key="1">
    <citation type="submission" date="2017-11" db="EMBL/GenBank/DDBJ databases">
        <authorList>
            <person name="Chan K.G."/>
            <person name="Lee L.S."/>
        </authorList>
    </citation>
    <scope>NUCLEOTIDE SEQUENCE [LARGE SCALE GENOMIC DNA]</scope>
    <source>
        <strain evidence="9">DSM 100970</strain>
    </source>
</reference>
<dbReference type="PANTHER" id="PTHR43124:SF3">
    <property type="entry name" value="CHLORAMPHENICOL EFFLUX PUMP RV0191"/>
    <property type="match status" value="1"/>
</dbReference>
<feature type="transmembrane region" description="Helical" evidence="6">
    <location>
        <begin position="74"/>
        <end position="99"/>
    </location>
</feature>
<proteinExistence type="predicted"/>
<feature type="transmembrane region" description="Helical" evidence="6">
    <location>
        <begin position="135"/>
        <end position="156"/>
    </location>
</feature>
<dbReference type="AlphaFoldDB" id="A0A2I7N324"/>
<dbReference type="SUPFAM" id="SSF103473">
    <property type="entry name" value="MFS general substrate transporter"/>
    <property type="match status" value="1"/>
</dbReference>
<dbReference type="Gene3D" id="1.20.1720.10">
    <property type="entry name" value="Multidrug resistance protein D"/>
    <property type="match status" value="1"/>
</dbReference>
<dbReference type="Pfam" id="PF07690">
    <property type="entry name" value="MFS_1"/>
    <property type="match status" value="1"/>
</dbReference>
<protein>
    <recommendedName>
        <fullName evidence="7">Major facilitator superfamily (MFS) profile domain-containing protein</fullName>
    </recommendedName>
</protein>
<dbReference type="OrthoDB" id="9793415at2"/>
<dbReference type="RefSeq" id="WP_102950142.1">
    <property type="nucleotide sequence ID" value="NZ_CP024847.1"/>
</dbReference>
<accession>A0A2I7N324</accession>
<dbReference type="GO" id="GO:0022857">
    <property type="term" value="F:transmembrane transporter activity"/>
    <property type="evidence" value="ECO:0007669"/>
    <property type="project" value="InterPro"/>
</dbReference>
<dbReference type="PANTHER" id="PTHR43124">
    <property type="entry name" value="PURINE EFFLUX PUMP PBUE"/>
    <property type="match status" value="1"/>
</dbReference>
<evidence type="ECO:0000313" key="8">
    <source>
        <dbReference type="EMBL" id="AUR50842.1"/>
    </source>
</evidence>
<organism evidence="8 9">
    <name type="scientific">Aquella oligotrophica</name>
    <dbReference type="NCBI Taxonomy" id="2067065"/>
    <lineage>
        <taxon>Bacteria</taxon>
        <taxon>Pseudomonadati</taxon>
        <taxon>Pseudomonadota</taxon>
        <taxon>Betaproteobacteria</taxon>
        <taxon>Neisseriales</taxon>
        <taxon>Neisseriaceae</taxon>
        <taxon>Aquella</taxon>
    </lineage>
</organism>
<name>A0A2I7N324_9NEIS</name>
<evidence type="ECO:0000256" key="6">
    <source>
        <dbReference type="SAM" id="Phobius"/>
    </source>
</evidence>
<evidence type="ECO:0000256" key="3">
    <source>
        <dbReference type="ARBA" id="ARBA00022692"/>
    </source>
</evidence>
<feature type="transmembrane region" description="Helical" evidence="6">
    <location>
        <begin position="372"/>
        <end position="390"/>
    </location>
</feature>
<dbReference type="InterPro" id="IPR036259">
    <property type="entry name" value="MFS_trans_sf"/>
</dbReference>
<keyword evidence="9" id="KW-1185">Reference proteome</keyword>
<gene>
    <name evidence="8" type="ORF">CUN60_00515</name>
</gene>
<feature type="transmembrane region" description="Helical" evidence="6">
    <location>
        <begin position="339"/>
        <end position="360"/>
    </location>
</feature>
<dbReference type="EMBL" id="CP024847">
    <property type="protein sequence ID" value="AUR50842.1"/>
    <property type="molecule type" value="Genomic_DNA"/>
</dbReference>
<keyword evidence="3 6" id="KW-0812">Transmembrane</keyword>
<dbReference type="GO" id="GO:0005886">
    <property type="term" value="C:plasma membrane"/>
    <property type="evidence" value="ECO:0007669"/>
    <property type="project" value="UniProtKB-SubCell"/>
</dbReference>
<feature type="transmembrane region" description="Helical" evidence="6">
    <location>
        <begin position="308"/>
        <end position="327"/>
    </location>
</feature>
<feature type="transmembrane region" description="Helical" evidence="6">
    <location>
        <begin position="105"/>
        <end position="123"/>
    </location>
</feature>
<dbReference type="InterPro" id="IPR020846">
    <property type="entry name" value="MFS_dom"/>
</dbReference>
<evidence type="ECO:0000259" key="7">
    <source>
        <dbReference type="PROSITE" id="PS50850"/>
    </source>
</evidence>
<evidence type="ECO:0000256" key="2">
    <source>
        <dbReference type="ARBA" id="ARBA00022475"/>
    </source>
</evidence>
<dbReference type="Proteomes" id="UP000236655">
    <property type="component" value="Chromosome"/>
</dbReference>
<feature type="transmembrane region" description="Helical" evidence="6">
    <location>
        <begin position="162"/>
        <end position="181"/>
    </location>
</feature>
<feature type="transmembrane region" description="Helical" evidence="6">
    <location>
        <begin position="276"/>
        <end position="302"/>
    </location>
</feature>
<dbReference type="KEGG" id="nba:CUN60_00515"/>
<dbReference type="InterPro" id="IPR011701">
    <property type="entry name" value="MFS"/>
</dbReference>
<feature type="transmembrane region" description="Helical" evidence="6">
    <location>
        <begin position="241"/>
        <end position="264"/>
    </location>
</feature>